<reference evidence="4" key="1">
    <citation type="journal article" date="2011" name="Genome Res.">
        <title>Phylogeny-wide analysis of social amoeba genomes highlights ancient origins for complex intercellular communication.</title>
        <authorList>
            <person name="Heidel A.J."/>
            <person name="Lawal H.M."/>
            <person name="Felder M."/>
            <person name="Schilde C."/>
            <person name="Helps N.R."/>
            <person name="Tunggal B."/>
            <person name="Rivero F."/>
            <person name="John U."/>
            <person name="Schleicher M."/>
            <person name="Eichinger L."/>
            <person name="Platzer M."/>
            <person name="Noegel A.A."/>
            <person name="Schaap P."/>
            <person name="Gloeckner G."/>
        </authorList>
    </citation>
    <scope>NUCLEOTIDE SEQUENCE [LARGE SCALE GENOMIC DNA]</scope>
    <source>
        <strain evidence="4">SH3</strain>
    </source>
</reference>
<dbReference type="SUPFAM" id="SSF55797">
    <property type="entry name" value="PR-1-like"/>
    <property type="match status" value="1"/>
</dbReference>
<feature type="region of interest" description="Disordered" evidence="1">
    <location>
        <begin position="153"/>
        <end position="208"/>
    </location>
</feature>
<protein>
    <recommendedName>
        <fullName evidence="2">SCP domain-containing protein</fullName>
    </recommendedName>
</protein>
<feature type="compositionally biased region" description="Acidic residues" evidence="1">
    <location>
        <begin position="7"/>
        <end position="17"/>
    </location>
</feature>
<dbReference type="Gene3D" id="3.40.33.10">
    <property type="entry name" value="CAP"/>
    <property type="match status" value="1"/>
</dbReference>
<gene>
    <name evidence="3" type="ORF">DFA_08937</name>
</gene>
<feature type="compositionally biased region" description="Low complexity" evidence="1">
    <location>
        <begin position="181"/>
        <end position="196"/>
    </location>
</feature>
<name>F4Q543_CACFS</name>
<dbReference type="KEGG" id="dfa:DFA_08937"/>
<dbReference type="Pfam" id="PF00188">
    <property type="entry name" value="CAP"/>
    <property type="match status" value="1"/>
</dbReference>
<evidence type="ECO:0000259" key="2">
    <source>
        <dbReference type="Pfam" id="PF00188"/>
    </source>
</evidence>
<dbReference type="InterPro" id="IPR035940">
    <property type="entry name" value="CAP_sf"/>
</dbReference>
<feature type="region of interest" description="Disordered" evidence="1">
    <location>
        <begin position="1"/>
        <end position="78"/>
    </location>
</feature>
<feature type="compositionally biased region" description="Low complexity" evidence="1">
    <location>
        <begin position="39"/>
        <end position="58"/>
    </location>
</feature>
<evidence type="ECO:0000256" key="1">
    <source>
        <dbReference type="SAM" id="MobiDB-lite"/>
    </source>
</evidence>
<dbReference type="InterPro" id="IPR014044">
    <property type="entry name" value="CAP_dom"/>
</dbReference>
<feature type="region of interest" description="Disordered" evidence="1">
    <location>
        <begin position="262"/>
        <end position="282"/>
    </location>
</feature>
<proteinExistence type="predicted"/>
<dbReference type="CDD" id="cd05379">
    <property type="entry name" value="CAP_bacterial"/>
    <property type="match status" value="1"/>
</dbReference>
<dbReference type="OMA" id="NSEGFWY"/>
<organism evidence="3 4">
    <name type="scientific">Cavenderia fasciculata</name>
    <name type="common">Slime mold</name>
    <name type="synonym">Dictyostelium fasciculatum</name>
    <dbReference type="NCBI Taxonomy" id="261658"/>
    <lineage>
        <taxon>Eukaryota</taxon>
        <taxon>Amoebozoa</taxon>
        <taxon>Evosea</taxon>
        <taxon>Eumycetozoa</taxon>
        <taxon>Dictyostelia</taxon>
        <taxon>Acytosteliales</taxon>
        <taxon>Cavenderiaceae</taxon>
        <taxon>Cavenderia</taxon>
    </lineage>
</organism>
<dbReference type="AlphaFoldDB" id="F4Q543"/>
<dbReference type="Proteomes" id="UP000007797">
    <property type="component" value="Unassembled WGS sequence"/>
</dbReference>
<dbReference type="PANTHER" id="PTHR31157:SF30">
    <property type="entry name" value="SCP DOMAIN-CONTAINING PROTEIN"/>
    <property type="match status" value="1"/>
</dbReference>
<feature type="compositionally biased region" description="Acidic residues" evidence="1">
    <location>
        <begin position="170"/>
        <end position="180"/>
    </location>
</feature>
<sequence length="409" mass="46694">MNKDIINLDDDDQEDDNNYNNQTSSSFNNYNIKHEVKQEQQQVKKPLATSNSTTSSSSLRNGVANNVVRKTPSSSSQKAKAILPFDKNRTRVFLADVHQNRINRISEECMRSDGIQIYEPTKYNNYNNNYTDNNVKNENDNNTTMNVKKEKYNTNNNNMNITNNNNSPIEIDDDDDDDYDGYGSSSTSTTSTTSTTNNGKQNGKGYDLDQYRDMRNQLSLLRVKKHQSYRNDKLSTKKMYTMADVESLSKQEEENKMHFASTDHNSADNRRGKVNTINNTFRNPESIGRKALELSNAFRAKNNRPPCQWHQGIFGIAVEHCKNMSDKKVPFGHGGFQERIKRFPFRHIKSGENVAMNNCDATVAEVAVEGWINSKGHRENLLADYNICTIGVYQGSDGMWYLTQLFAKT</sequence>
<feature type="domain" description="SCP" evidence="2">
    <location>
        <begin position="292"/>
        <end position="405"/>
    </location>
</feature>
<keyword evidence="4" id="KW-1185">Reference proteome</keyword>
<feature type="compositionally biased region" description="Low complexity" evidence="1">
    <location>
        <begin position="153"/>
        <end position="166"/>
    </location>
</feature>
<dbReference type="RefSeq" id="XP_004356420.1">
    <property type="nucleotide sequence ID" value="XM_004356367.1"/>
</dbReference>
<dbReference type="OrthoDB" id="568194at2759"/>
<evidence type="ECO:0000313" key="4">
    <source>
        <dbReference type="Proteomes" id="UP000007797"/>
    </source>
</evidence>
<accession>F4Q543</accession>
<evidence type="ECO:0000313" key="3">
    <source>
        <dbReference type="EMBL" id="EGG17936.1"/>
    </source>
</evidence>
<dbReference type="EMBL" id="GL883021">
    <property type="protein sequence ID" value="EGG17936.1"/>
    <property type="molecule type" value="Genomic_DNA"/>
</dbReference>
<dbReference type="GeneID" id="14868796"/>
<feature type="compositionally biased region" description="Polar residues" evidence="1">
    <location>
        <begin position="22"/>
        <end position="31"/>
    </location>
</feature>
<dbReference type="PANTHER" id="PTHR31157">
    <property type="entry name" value="SCP DOMAIN-CONTAINING PROTEIN"/>
    <property type="match status" value="1"/>
</dbReference>